<dbReference type="EMBL" id="JAZHXJ010000449">
    <property type="protein sequence ID" value="KAL1860636.1"/>
    <property type="molecule type" value="Genomic_DNA"/>
</dbReference>
<name>A0ABR3WFT7_9PEZI</name>
<organism evidence="2 3">
    <name type="scientific">Phialemonium thermophilum</name>
    <dbReference type="NCBI Taxonomy" id="223376"/>
    <lineage>
        <taxon>Eukaryota</taxon>
        <taxon>Fungi</taxon>
        <taxon>Dikarya</taxon>
        <taxon>Ascomycota</taxon>
        <taxon>Pezizomycotina</taxon>
        <taxon>Sordariomycetes</taxon>
        <taxon>Sordariomycetidae</taxon>
        <taxon>Cephalothecales</taxon>
        <taxon>Cephalothecaceae</taxon>
        <taxon>Phialemonium</taxon>
    </lineage>
</organism>
<comment type="caution">
    <text evidence="2">The sequence shown here is derived from an EMBL/GenBank/DDBJ whole genome shotgun (WGS) entry which is preliminary data.</text>
</comment>
<dbReference type="Proteomes" id="UP001586593">
    <property type="component" value="Unassembled WGS sequence"/>
</dbReference>
<accession>A0ABR3WFT7</accession>
<evidence type="ECO:0000256" key="1">
    <source>
        <dbReference type="SAM" id="MobiDB-lite"/>
    </source>
</evidence>
<protein>
    <submittedName>
        <fullName evidence="2">Uncharacterized protein</fullName>
    </submittedName>
</protein>
<reference evidence="2 3" key="1">
    <citation type="journal article" date="2024" name="Commun. Biol.">
        <title>Comparative genomic analysis of thermophilic fungi reveals convergent evolutionary adaptations and gene losses.</title>
        <authorList>
            <person name="Steindorff A.S."/>
            <person name="Aguilar-Pontes M.V."/>
            <person name="Robinson A.J."/>
            <person name="Andreopoulos B."/>
            <person name="LaButti K."/>
            <person name="Kuo A."/>
            <person name="Mondo S."/>
            <person name="Riley R."/>
            <person name="Otillar R."/>
            <person name="Haridas S."/>
            <person name="Lipzen A."/>
            <person name="Grimwood J."/>
            <person name="Schmutz J."/>
            <person name="Clum A."/>
            <person name="Reid I.D."/>
            <person name="Moisan M.C."/>
            <person name="Butler G."/>
            <person name="Nguyen T.T.M."/>
            <person name="Dewar K."/>
            <person name="Conant G."/>
            <person name="Drula E."/>
            <person name="Henrissat B."/>
            <person name="Hansel C."/>
            <person name="Singer S."/>
            <person name="Hutchinson M.I."/>
            <person name="de Vries R.P."/>
            <person name="Natvig D.O."/>
            <person name="Powell A.J."/>
            <person name="Tsang A."/>
            <person name="Grigoriev I.V."/>
        </authorList>
    </citation>
    <scope>NUCLEOTIDE SEQUENCE [LARGE SCALE GENOMIC DNA]</scope>
    <source>
        <strain evidence="2 3">ATCC 24622</strain>
    </source>
</reference>
<keyword evidence="3" id="KW-1185">Reference proteome</keyword>
<evidence type="ECO:0000313" key="2">
    <source>
        <dbReference type="EMBL" id="KAL1860636.1"/>
    </source>
</evidence>
<proteinExistence type="predicted"/>
<sequence length="97" mass="10821">MGGQLGREVGAAQTEHDSVQQRQLKVVDDGLVGIETRKKRHFILGHIRVADRVGQDMVKPRRVRGTRATVGQLGSVWSFRLDSRRADIANTVTYTPL</sequence>
<feature type="region of interest" description="Disordered" evidence="1">
    <location>
        <begin position="1"/>
        <end position="20"/>
    </location>
</feature>
<evidence type="ECO:0000313" key="3">
    <source>
        <dbReference type="Proteomes" id="UP001586593"/>
    </source>
</evidence>
<gene>
    <name evidence="2" type="ORF">VTK73DRAFT_7231</name>
</gene>